<organism evidence="3 4">
    <name type="scientific">Psychroflexus maritimus</name>
    <dbReference type="NCBI Taxonomy" id="2714865"/>
    <lineage>
        <taxon>Bacteria</taxon>
        <taxon>Pseudomonadati</taxon>
        <taxon>Bacteroidota</taxon>
        <taxon>Flavobacteriia</taxon>
        <taxon>Flavobacteriales</taxon>
        <taxon>Flavobacteriaceae</taxon>
        <taxon>Psychroflexus</taxon>
    </lineage>
</organism>
<comment type="caution">
    <text evidence="3">The sequence shown here is derived from an EMBL/GenBank/DDBJ whole genome shotgun (WGS) entry which is preliminary data.</text>
</comment>
<feature type="region of interest" description="Disordered" evidence="1">
    <location>
        <begin position="22"/>
        <end position="52"/>
    </location>
</feature>
<evidence type="ECO:0008006" key="5">
    <source>
        <dbReference type="Google" id="ProtNLM"/>
    </source>
</evidence>
<dbReference type="Proteomes" id="UP000643701">
    <property type="component" value="Unassembled WGS sequence"/>
</dbReference>
<dbReference type="AlphaFoldDB" id="A0A967AEX9"/>
<reference evidence="3" key="1">
    <citation type="submission" date="2020-03" db="EMBL/GenBank/DDBJ databases">
        <title>Psychroflexus Maritimus sp. nov., isolate from marine sediment.</title>
        <authorList>
            <person name="Zhong Y.-L."/>
        </authorList>
    </citation>
    <scope>NUCLEOTIDE SEQUENCE</scope>
    <source>
        <strain evidence="3">C1</strain>
    </source>
</reference>
<protein>
    <recommendedName>
        <fullName evidence="5">Lipoprotein</fullName>
    </recommendedName>
</protein>
<keyword evidence="2" id="KW-0732">Signal</keyword>
<name>A0A967AEX9_9FLAO</name>
<sequence>MKKLFLLALLGMFMLTATTSCSSDDDQPIIENPDPNDPGNGDENGDNDNNEEAQNFFSLNGEEYPLKTGSLDFWGEEEEGVYAWDISLLSSNFTFNFQNEDFPIEFDDDLVSSILIELNTDTSQGLQVGTYQIDENNFTPFVCSYFDIMLQCNYSDLEADEEEVCEGFYFIESIGSVEIVSIEDEVYELKIEGETEEGFDFEAHYKGELLDLESVFGRPSKEIESNKKFNRKQRRK</sequence>
<keyword evidence="4" id="KW-1185">Reference proteome</keyword>
<proteinExistence type="predicted"/>
<dbReference type="PROSITE" id="PS51257">
    <property type="entry name" value="PROKAR_LIPOPROTEIN"/>
    <property type="match status" value="1"/>
</dbReference>
<feature type="chain" id="PRO_5037891320" description="Lipoprotein" evidence="2">
    <location>
        <begin position="23"/>
        <end position="236"/>
    </location>
</feature>
<gene>
    <name evidence="3" type="ORF">G7034_08580</name>
</gene>
<evidence type="ECO:0000313" key="4">
    <source>
        <dbReference type="Proteomes" id="UP000643701"/>
    </source>
</evidence>
<feature type="compositionally biased region" description="Low complexity" evidence="1">
    <location>
        <begin position="29"/>
        <end position="41"/>
    </location>
</feature>
<evidence type="ECO:0000256" key="2">
    <source>
        <dbReference type="SAM" id="SignalP"/>
    </source>
</evidence>
<dbReference type="EMBL" id="JAANAS010000061">
    <property type="protein sequence ID" value="NGZ90308.1"/>
    <property type="molecule type" value="Genomic_DNA"/>
</dbReference>
<dbReference type="RefSeq" id="WP_166400555.1">
    <property type="nucleotide sequence ID" value="NZ_JAANAS010000061.1"/>
</dbReference>
<evidence type="ECO:0000313" key="3">
    <source>
        <dbReference type="EMBL" id="NGZ90308.1"/>
    </source>
</evidence>
<accession>A0A967AEX9</accession>
<evidence type="ECO:0000256" key="1">
    <source>
        <dbReference type="SAM" id="MobiDB-lite"/>
    </source>
</evidence>
<feature type="signal peptide" evidence="2">
    <location>
        <begin position="1"/>
        <end position="22"/>
    </location>
</feature>